<dbReference type="EMBL" id="CP045226">
    <property type="protein sequence ID" value="QFS46878.1"/>
    <property type="molecule type" value="Genomic_DNA"/>
</dbReference>
<reference evidence="1 2" key="1">
    <citation type="submission" date="2019-10" db="EMBL/GenBank/DDBJ databases">
        <title>Genomic and transcriptomic insights into the perfect genentic adaptation of a filamentous nitrogen-fixing cyanobacterium to rice fields.</title>
        <authorList>
            <person name="Chen Z."/>
        </authorList>
    </citation>
    <scope>NUCLEOTIDE SEQUENCE [LARGE SCALE GENOMIC DNA]</scope>
    <source>
        <strain evidence="1">CCNUC1</strain>
    </source>
</reference>
<name>A0A5P8W2C5_9NOSO</name>
<organism evidence="1 2">
    <name type="scientific">Nostoc sphaeroides CCNUC1</name>
    <dbReference type="NCBI Taxonomy" id="2653204"/>
    <lineage>
        <taxon>Bacteria</taxon>
        <taxon>Bacillati</taxon>
        <taxon>Cyanobacteriota</taxon>
        <taxon>Cyanophyceae</taxon>
        <taxon>Nostocales</taxon>
        <taxon>Nostocaceae</taxon>
        <taxon>Nostoc</taxon>
    </lineage>
</organism>
<keyword evidence="2" id="KW-1185">Reference proteome</keyword>
<proteinExistence type="predicted"/>
<dbReference type="Proteomes" id="UP000326678">
    <property type="component" value="Chromosome Gxm1"/>
</dbReference>
<dbReference type="RefSeq" id="WP_179066939.1">
    <property type="nucleotide sequence ID" value="NZ_CP045226.1"/>
</dbReference>
<evidence type="ECO:0000313" key="2">
    <source>
        <dbReference type="Proteomes" id="UP000326678"/>
    </source>
</evidence>
<protein>
    <recommendedName>
        <fullName evidence="3">DUF2281 domain-containing protein</fullName>
    </recommendedName>
</protein>
<dbReference type="KEGG" id="nsh:GXM_04359"/>
<dbReference type="AlphaFoldDB" id="A0A5P8W2C5"/>
<gene>
    <name evidence="1" type="ORF">GXM_04359</name>
</gene>
<evidence type="ECO:0000313" key="1">
    <source>
        <dbReference type="EMBL" id="QFS46878.1"/>
    </source>
</evidence>
<evidence type="ECO:0008006" key="3">
    <source>
        <dbReference type="Google" id="ProtNLM"/>
    </source>
</evidence>
<sequence length="112" mass="12863">MSETINIEQAVLDNLRILSNDKQQEVLDFVESLVKKTVNHQQLDTEDSDSNISSNLQQQKRLSLREIARLPVAERHKILEPFIAAIAEDFLNDPELTEFAVLDGEDWETEND</sequence>
<accession>A0A5P8W2C5</accession>